<feature type="transmembrane region" description="Helical" evidence="11">
    <location>
        <begin position="312"/>
        <end position="333"/>
    </location>
</feature>
<protein>
    <recommendedName>
        <fullName evidence="5">ceramide glucosyltransferase</fullName>
        <ecNumber evidence="5">2.4.1.80</ecNumber>
    </recommendedName>
</protein>
<comment type="pathway">
    <text evidence="2">Lipid metabolism; sphingolipid metabolism.</text>
</comment>
<dbReference type="Gene3D" id="3.90.550.10">
    <property type="entry name" value="Spore Coat Polysaccharide Biosynthesis Protein SpsA, Chain A"/>
    <property type="match status" value="1"/>
</dbReference>
<keyword evidence="10 11" id="KW-0472">Membrane</keyword>
<comment type="similarity">
    <text evidence="4">Belongs to the glycosyltransferase 2 family.</text>
</comment>
<dbReference type="InterPro" id="IPR029044">
    <property type="entry name" value="Nucleotide-diphossugar_trans"/>
</dbReference>
<evidence type="ECO:0000256" key="9">
    <source>
        <dbReference type="ARBA" id="ARBA00022989"/>
    </source>
</evidence>
<accession>A0ABQ9FAR4</accession>
<evidence type="ECO:0000256" key="11">
    <source>
        <dbReference type="SAM" id="Phobius"/>
    </source>
</evidence>
<dbReference type="PANTHER" id="PTHR12726:SF0">
    <property type="entry name" value="CERAMIDE GLUCOSYLTRANSFERASE"/>
    <property type="match status" value="1"/>
</dbReference>
<gene>
    <name evidence="12" type="ORF">KUTeg_010300</name>
</gene>
<dbReference type="InterPro" id="IPR025993">
    <property type="entry name" value="Ceramide_glucosylTrfase"/>
</dbReference>
<comment type="caution">
    <text evidence="12">The sequence shown here is derived from an EMBL/GenBank/DDBJ whole genome shotgun (WGS) entry which is preliminary data.</text>
</comment>
<comment type="subcellular location">
    <subcellularLocation>
        <location evidence="1">Membrane</location>
        <topology evidence="1">Multi-pass membrane protein</topology>
    </subcellularLocation>
</comment>
<feature type="transmembrane region" description="Helical" evidence="11">
    <location>
        <begin position="6"/>
        <end position="32"/>
    </location>
</feature>
<keyword evidence="8 11" id="KW-0812">Transmembrane</keyword>
<comment type="pathway">
    <text evidence="3">Sphingolipid metabolism.</text>
</comment>
<keyword evidence="7" id="KW-0808">Transferase</keyword>
<dbReference type="Proteomes" id="UP001217089">
    <property type="component" value="Unassembled WGS sequence"/>
</dbReference>
<dbReference type="EC" id="2.4.1.80" evidence="5"/>
<feature type="transmembrane region" description="Helical" evidence="11">
    <location>
        <begin position="282"/>
        <end position="306"/>
    </location>
</feature>
<organism evidence="12 13">
    <name type="scientific">Tegillarca granosa</name>
    <name type="common">Malaysian cockle</name>
    <name type="synonym">Anadara granosa</name>
    <dbReference type="NCBI Taxonomy" id="220873"/>
    <lineage>
        <taxon>Eukaryota</taxon>
        <taxon>Metazoa</taxon>
        <taxon>Spiralia</taxon>
        <taxon>Lophotrochozoa</taxon>
        <taxon>Mollusca</taxon>
        <taxon>Bivalvia</taxon>
        <taxon>Autobranchia</taxon>
        <taxon>Pteriomorphia</taxon>
        <taxon>Arcoida</taxon>
        <taxon>Arcoidea</taxon>
        <taxon>Arcidae</taxon>
        <taxon>Tegillarca</taxon>
    </lineage>
</organism>
<dbReference type="PANTHER" id="PTHR12726">
    <property type="entry name" value="CERAMIDE GLUCOSYLTRANSFERASE"/>
    <property type="match status" value="1"/>
</dbReference>
<dbReference type="Pfam" id="PF13506">
    <property type="entry name" value="Glyco_transf_21"/>
    <property type="match status" value="1"/>
</dbReference>
<dbReference type="EMBL" id="JARBDR010000440">
    <property type="protein sequence ID" value="KAJ8312927.1"/>
    <property type="molecule type" value="Genomic_DNA"/>
</dbReference>
<dbReference type="SUPFAM" id="SSF53448">
    <property type="entry name" value="Nucleotide-diphospho-sugar transferases"/>
    <property type="match status" value="1"/>
</dbReference>
<proteinExistence type="inferred from homology"/>
<keyword evidence="9 11" id="KW-1133">Transmembrane helix</keyword>
<evidence type="ECO:0000313" key="13">
    <source>
        <dbReference type="Proteomes" id="UP001217089"/>
    </source>
</evidence>
<dbReference type="CDD" id="cd02520">
    <property type="entry name" value="Glucosylceramide_synthase"/>
    <property type="match status" value="1"/>
</dbReference>
<keyword evidence="6" id="KW-0328">Glycosyltransferase</keyword>
<evidence type="ECO:0000256" key="8">
    <source>
        <dbReference type="ARBA" id="ARBA00022692"/>
    </source>
</evidence>
<evidence type="ECO:0000313" key="12">
    <source>
        <dbReference type="EMBL" id="KAJ8312927.1"/>
    </source>
</evidence>
<sequence>MSIAHFCAFAVALFAIGGWFFVWLMHIVAILYGKYRLHRMLPPPSPEDLQGISIIKPLVGVDPNLFSNLETFFHLKYPAYELLFCVQDENDPAIMVVQKLIETYPKINAKLFIGITKVGANGKINNMVKAYEAAKYDLLVISDSSIRMIEDGLTDMASFLKEDVGLVLQMPYTYNRKGFAATYEKVFFGTWQARNALSANSVGINCSTGMSCLFRKDLIEDAGGLAQFGKYLAEDYFISKVISERGYRTVLCSQPAMQNSGYCSIGDFHKRLIRWSMLRASLLPHLMFFEPLSECMLLGVIVSWAMEYMFGISPMGFFLLHVLLWFLCDYTLLRIVENGPLPFSKFEFLVAWLLREVLAFYLTLQSHRTPYIKWRHKSYKAHWGGIIEEV</sequence>
<evidence type="ECO:0000256" key="3">
    <source>
        <dbReference type="ARBA" id="ARBA00004991"/>
    </source>
</evidence>
<evidence type="ECO:0000256" key="2">
    <source>
        <dbReference type="ARBA" id="ARBA00004760"/>
    </source>
</evidence>
<name>A0ABQ9FAR4_TEGGR</name>
<evidence type="ECO:0000256" key="6">
    <source>
        <dbReference type="ARBA" id="ARBA00022676"/>
    </source>
</evidence>
<evidence type="ECO:0000256" key="5">
    <source>
        <dbReference type="ARBA" id="ARBA00012699"/>
    </source>
</evidence>
<reference evidence="12 13" key="1">
    <citation type="submission" date="2022-12" db="EMBL/GenBank/DDBJ databases">
        <title>Chromosome-level genome of Tegillarca granosa.</title>
        <authorList>
            <person name="Kim J."/>
        </authorList>
    </citation>
    <scope>NUCLEOTIDE SEQUENCE [LARGE SCALE GENOMIC DNA]</scope>
    <source>
        <strain evidence="12">Teg-2019</strain>
        <tissue evidence="12">Adductor muscle</tissue>
    </source>
</reference>
<evidence type="ECO:0000256" key="4">
    <source>
        <dbReference type="ARBA" id="ARBA00006739"/>
    </source>
</evidence>
<evidence type="ECO:0000256" key="7">
    <source>
        <dbReference type="ARBA" id="ARBA00022679"/>
    </source>
</evidence>
<evidence type="ECO:0000256" key="10">
    <source>
        <dbReference type="ARBA" id="ARBA00023136"/>
    </source>
</evidence>
<evidence type="ECO:0000256" key="1">
    <source>
        <dbReference type="ARBA" id="ARBA00004141"/>
    </source>
</evidence>
<keyword evidence="13" id="KW-1185">Reference proteome</keyword>